<evidence type="ECO:0000256" key="4">
    <source>
        <dbReference type="ARBA" id="ARBA00022692"/>
    </source>
</evidence>
<comment type="caution">
    <text evidence="8">The sequence shown here is derived from an EMBL/GenBank/DDBJ whole genome shotgun (WGS) entry which is preliminary data.</text>
</comment>
<dbReference type="Proteomes" id="UP000321039">
    <property type="component" value="Unassembled WGS sequence"/>
</dbReference>
<keyword evidence="6 7" id="KW-0472">Membrane</keyword>
<feature type="transmembrane region" description="Helical" evidence="7">
    <location>
        <begin position="122"/>
        <end position="141"/>
    </location>
</feature>
<keyword evidence="3" id="KW-1003">Cell membrane</keyword>
<dbReference type="InterPro" id="IPR050367">
    <property type="entry name" value="APC_superfamily"/>
</dbReference>
<dbReference type="RefSeq" id="WP_148068395.1">
    <property type="nucleotide sequence ID" value="NZ_VRZA01000003.1"/>
</dbReference>
<keyword evidence="5 7" id="KW-1133">Transmembrane helix</keyword>
<feature type="transmembrane region" description="Helical" evidence="7">
    <location>
        <begin position="223"/>
        <end position="247"/>
    </location>
</feature>
<proteinExistence type="predicted"/>
<protein>
    <submittedName>
        <fullName evidence="8">APC family permease</fullName>
    </submittedName>
</protein>
<keyword evidence="2" id="KW-0813">Transport</keyword>
<feature type="transmembrane region" description="Helical" evidence="7">
    <location>
        <begin position="399"/>
        <end position="420"/>
    </location>
</feature>
<evidence type="ECO:0000256" key="5">
    <source>
        <dbReference type="ARBA" id="ARBA00022989"/>
    </source>
</evidence>
<feature type="transmembrane region" description="Helical" evidence="7">
    <location>
        <begin position="153"/>
        <end position="172"/>
    </location>
</feature>
<evidence type="ECO:0000313" key="8">
    <source>
        <dbReference type="EMBL" id="TXS94053.1"/>
    </source>
</evidence>
<feature type="transmembrane region" description="Helical" evidence="7">
    <location>
        <begin position="426"/>
        <end position="445"/>
    </location>
</feature>
<sequence length="466" mass="49831">MTTGQPQKTLRQRDMVLFTVSAILLLDTLTAAASVGAPSIFWWLFLGVVFFLPFALICAEMGCAYPEQGGIYAWIRDAFGGRWASRATWCYWVNTAVWIPAIFILFAGVFKQLFMPDLSLGGQLAIGIGLTWLGVAVNIVTLEVGKWIPNLGAMLKVVIFIAIVAGAVAHIGEHGMANPLTLETIKPDWGSSLQYIPAIIYGMLGFELVSAGSQEMRDPARDVPRAILISGCVILLLYVLGTGAVLAALPAGDINLVEGLVDTLQMFFGSLPGGQFIVLALGIGALFTFFSNGVTWALGCNRAAAEAAIEGELPRIFALESRNGTPVGAALLMGLVSTVALLLYGLLSGSNEDLFWALFAFSAVIFLLPYLGMLASFLRLRRDDPDHPRPYRVPGGPGVALLCASTCMLVLGLSIVLFMYTPGEGLQWQVVAGVLVTLVLGEGVIRQAENHRRVLPGQVPDNGSTI</sequence>
<organism evidence="8 9">
    <name type="scientific">Parahaliea maris</name>
    <dbReference type="NCBI Taxonomy" id="2716870"/>
    <lineage>
        <taxon>Bacteria</taxon>
        <taxon>Pseudomonadati</taxon>
        <taxon>Pseudomonadota</taxon>
        <taxon>Gammaproteobacteria</taxon>
        <taxon>Cellvibrionales</taxon>
        <taxon>Halieaceae</taxon>
        <taxon>Parahaliea</taxon>
    </lineage>
</organism>
<evidence type="ECO:0000256" key="7">
    <source>
        <dbReference type="SAM" id="Phobius"/>
    </source>
</evidence>
<feature type="transmembrane region" description="Helical" evidence="7">
    <location>
        <begin position="267"/>
        <end position="290"/>
    </location>
</feature>
<evidence type="ECO:0000256" key="6">
    <source>
        <dbReference type="ARBA" id="ARBA00023136"/>
    </source>
</evidence>
<comment type="subcellular location">
    <subcellularLocation>
        <location evidence="1">Cell membrane</location>
        <topology evidence="1">Multi-pass membrane protein</topology>
    </subcellularLocation>
</comment>
<feature type="transmembrane region" description="Helical" evidence="7">
    <location>
        <begin position="41"/>
        <end position="59"/>
    </location>
</feature>
<feature type="transmembrane region" description="Helical" evidence="7">
    <location>
        <begin position="89"/>
        <end position="110"/>
    </location>
</feature>
<evidence type="ECO:0000256" key="1">
    <source>
        <dbReference type="ARBA" id="ARBA00004651"/>
    </source>
</evidence>
<keyword evidence="4 7" id="KW-0812">Transmembrane</keyword>
<dbReference type="EMBL" id="VRZA01000003">
    <property type="protein sequence ID" value="TXS94053.1"/>
    <property type="molecule type" value="Genomic_DNA"/>
</dbReference>
<dbReference type="PANTHER" id="PTHR42770">
    <property type="entry name" value="AMINO ACID TRANSPORTER-RELATED"/>
    <property type="match status" value="1"/>
</dbReference>
<accession>A0A5C8ZZL8</accession>
<name>A0A5C8ZZL8_9GAMM</name>
<dbReference type="GO" id="GO:0022857">
    <property type="term" value="F:transmembrane transporter activity"/>
    <property type="evidence" value="ECO:0007669"/>
    <property type="project" value="InterPro"/>
</dbReference>
<dbReference type="Pfam" id="PF13520">
    <property type="entry name" value="AA_permease_2"/>
    <property type="match status" value="1"/>
</dbReference>
<feature type="transmembrane region" description="Helical" evidence="7">
    <location>
        <begin position="192"/>
        <end position="211"/>
    </location>
</feature>
<dbReference type="Gene3D" id="1.20.1740.10">
    <property type="entry name" value="Amino acid/polyamine transporter I"/>
    <property type="match status" value="1"/>
</dbReference>
<gene>
    <name evidence="8" type="ORF">FV139_10600</name>
</gene>
<dbReference type="PANTHER" id="PTHR42770:SF15">
    <property type="entry name" value="GLUTAMATE_GAMMA-AMINOBUTYRATE ANTIPORTER-RELATED"/>
    <property type="match status" value="1"/>
</dbReference>
<dbReference type="InterPro" id="IPR002293">
    <property type="entry name" value="AA/rel_permease1"/>
</dbReference>
<feature type="transmembrane region" description="Helical" evidence="7">
    <location>
        <begin position="327"/>
        <end position="348"/>
    </location>
</feature>
<keyword evidence="9" id="KW-1185">Reference proteome</keyword>
<dbReference type="GO" id="GO:0005886">
    <property type="term" value="C:plasma membrane"/>
    <property type="evidence" value="ECO:0007669"/>
    <property type="project" value="UniProtKB-SubCell"/>
</dbReference>
<evidence type="ECO:0000313" key="9">
    <source>
        <dbReference type="Proteomes" id="UP000321039"/>
    </source>
</evidence>
<reference evidence="8 9" key="1">
    <citation type="submission" date="2019-08" db="EMBL/GenBank/DDBJ databases">
        <title>Parahaliea maris sp. nov., isolated from the surface seawater.</title>
        <authorList>
            <person name="Liu Y."/>
        </authorList>
    </citation>
    <scope>NUCLEOTIDE SEQUENCE [LARGE SCALE GENOMIC DNA]</scope>
    <source>
        <strain evidence="8 9">HSLHS9</strain>
    </source>
</reference>
<evidence type="ECO:0000256" key="2">
    <source>
        <dbReference type="ARBA" id="ARBA00022448"/>
    </source>
</evidence>
<evidence type="ECO:0000256" key="3">
    <source>
        <dbReference type="ARBA" id="ARBA00022475"/>
    </source>
</evidence>
<dbReference type="PIRSF" id="PIRSF006060">
    <property type="entry name" value="AA_transporter"/>
    <property type="match status" value="1"/>
</dbReference>
<dbReference type="AlphaFoldDB" id="A0A5C8ZZL8"/>
<feature type="transmembrane region" description="Helical" evidence="7">
    <location>
        <begin position="354"/>
        <end position="378"/>
    </location>
</feature>